<proteinExistence type="predicted"/>
<dbReference type="GO" id="GO:0008777">
    <property type="term" value="F:acetylornithine deacetylase activity"/>
    <property type="evidence" value="ECO:0007669"/>
    <property type="project" value="UniProtKB-EC"/>
</dbReference>
<evidence type="ECO:0000256" key="1">
    <source>
        <dbReference type="ARBA" id="ARBA00022723"/>
    </source>
</evidence>
<dbReference type="Pfam" id="PF01546">
    <property type="entry name" value="Peptidase_M20"/>
    <property type="match status" value="1"/>
</dbReference>
<evidence type="ECO:0000259" key="4">
    <source>
        <dbReference type="Pfam" id="PF07687"/>
    </source>
</evidence>
<evidence type="ECO:0000256" key="3">
    <source>
        <dbReference type="ARBA" id="ARBA00023285"/>
    </source>
</evidence>
<dbReference type="GO" id="GO:0006526">
    <property type="term" value="P:L-arginine biosynthetic process"/>
    <property type="evidence" value="ECO:0007669"/>
    <property type="project" value="TreeGrafter"/>
</dbReference>
<evidence type="ECO:0000256" key="2">
    <source>
        <dbReference type="ARBA" id="ARBA00022801"/>
    </source>
</evidence>
<dbReference type="EC" id="3.5.1.16" evidence="5"/>
<gene>
    <name evidence="5" type="ORF">HNR46_004158</name>
</gene>
<dbReference type="Gene3D" id="3.30.70.360">
    <property type="match status" value="1"/>
</dbReference>
<keyword evidence="3" id="KW-0170">Cobalt</keyword>
<dbReference type="InterPro" id="IPR002933">
    <property type="entry name" value="Peptidase_M20"/>
</dbReference>
<comment type="caution">
    <text evidence="5">The sequence shown here is derived from an EMBL/GenBank/DDBJ whole genome shotgun (WGS) entry which is preliminary data.</text>
</comment>
<dbReference type="Proteomes" id="UP000557717">
    <property type="component" value="Unassembled WGS sequence"/>
</dbReference>
<dbReference type="Pfam" id="PF07687">
    <property type="entry name" value="M20_dimer"/>
    <property type="match status" value="1"/>
</dbReference>
<dbReference type="InterPro" id="IPR036264">
    <property type="entry name" value="Bact_exopeptidase_dim_dom"/>
</dbReference>
<reference evidence="5 6" key="1">
    <citation type="submission" date="2020-08" db="EMBL/GenBank/DDBJ databases">
        <title>Genomic Encyclopedia of Type Strains, Phase IV (KMG-IV): sequencing the most valuable type-strain genomes for metagenomic binning, comparative biology and taxonomic classification.</title>
        <authorList>
            <person name="Goeker M."/>
        </authorList>
    </citation>
    <scope>NUCLEOTIDE SEQUENCE [LARGE SCALE GENOMIC DNA]</scope>
    <source>
        <strain evidence="5 6">YC6886</strain>
    </source>
</reference>
<dbReference type="SUPFAM" id="SSF53187">
    <property type="entry name" value="Zn-dependent exopeptidases"/>
    <property type="match status" value="1"/>
</dbReference>
<keyword evidence="2 5" id="KW-0378">Hydrolase</keyword>
<dbReference type="EMBL" id="JACHFD010000040">
    <property type="protein sequence ID" value="MBB5353894.1"/>
    <property type="molecule type" value="Genomic_DNA"/>
</dbReference>
<dbReference type="GO" id="GO:0046872">
    <property type="term" value="F:metal ion binding"/>
    <property type="evidence" value="ECO:0007669"/>
    <property type="project" value="UniProtKB-KW"/>
</dbReference>
<dbReference type="AlphaFoldDB" id="A0A840VEG6"/>
<keyword evidence="1" id="KW-0479">Metal-binding</keyword>
<dbReference type="CDD" id="cd08659">
    <property type="entry name" value="M20_ArgE_DapE-like"/>
    <property type="match status" value="1"/>
</dbReference>
<dbReference type="SUPFAM" id="SSF55031">
    <property type="entry name" value="Bacterial exopeptidase dimerisation domain"/>
    <property type="match status" value="1"/>
</dbReference>
<evidence type="ECO:0000313" key="6">
    <source>
        <dbReference type="Proteomes" id="UP000557717"/>
    </source>
</evidence>
<organism evidence="5 6">
    <name type="scientific">Haloferula luteola</name>
    <dbReference type="NCBI Taxonomy" id="595692"/>
    <lineage>
        <taxon>Bacteria</taxon>
        <taxon>Pseudomonadati</taxon>
        <taxon>Verrucomicrobiota</taxon>
        <taxon>Verrucomicrobiia</taxon>
        <taxon>Verrucomicrobiales</taxon>
        <taxon>Verrucomicrobiaceae</taxon>
        <taxon>Haloferula</taxon>
    </lineage>
</organism>
<dbReference type="InterPro" id="IPR011650">
    <property type="entry name" value="Peptidase_M20_dimer"/>
</dbReference>
<keyword evidence="6" id="KW-1185">Reference proteome</keyword>
<evidence type="ECO:0000313" key="5">
    <source>
        <dbReference type="EMBL" id="MBB5353894.1"/>
    </source>
</evidence>
<dbReference type="InterPro" id="IPR050072">
    <property type="entry name" value="Peptidase_M20A"/>
</dbReference>
<name>A0A840VEG6_9BACT</name>
<feature type="domain" description="Peptidase M20 dimerisation" evidence="4">
    <location>
        <begin position="176"/>
        <end position="263"/>
    </location>
</feature>
<dbReference type="PANTHER" id="PTHR43808:SF31">
    <property type="entry name" value="N-ACETYL-L-CITRULLINE DEACETYLASE"/>
    <property type="match status" value="1"/>
</dbReference>
<dbReference type="PANTHER" id="PTHR43808">
    <property type="entry name" value="ACETYLORNITHINE DEACETYLASE"/>
    <property type="match status" value="1"/>
</dbReference>
<protein>
    <submittedName>
        <fullName evidence="5">Acetylornithine deacetylase</fullName>
        <ecNumber evidence="5">3.5.1.16</ecNumber>
    </submittedName>
</protein>
<dbReference type="Gene3D" id="3.40.630.10">
    <property type="entry name" value="Zn peptidases"/>
    <property type="match status" value="1"/>
</dbReference>
<accession>A0A840VEG6</accession>
<sequence>MTVTELLQHLVRIPSVNPDNDPGTPHTGEAALADFLATWLRQIGAEVMLEEIRPGRPNLIARFAPLDGRPRLLLGPHLDTVGVGGMIIDPFSGELRDGRIWGRGTSDTKGPMAAMLWALQQHAPHLQQLPVAVDFVGFMGEESCQWGSRDFGEKYAADYQFAIVGEPTSLDFVHTTKGSLWATLRATGKAAHSSQPERGDNAVMKLARVLDALQEPLIEKLATFTHPILGPSTFNVGTFRGGSRPNIVPDLAEAEIDIRITPALHQAGGALALVQQMLAGHPIEIDHADEKPPMETPADHPWIQKLLHIRPASRCVGAPWFSDAAHLSDAGIPSICLGPGSIDQAHTCDEFIQVADLEDGANFFSDLIGSLIPAS</sequence>